<protein>
    <recommendedName>
        <fullName evidence="10">M18 family aminopeptidase</fullName>
        <ecNumber evidence="10">3.4.11.-</ecNumber>
    </recommendedName>
</protein>
<organism evidence="11 12">
    <name type="scientific">Iocasia fonsfrigidae</name>
    <dbReference type="NCBI Taxonomy" id="2682810"/>
    <lineage>
        <taxon>Bacteria</taxon>
        <taxon>Bacillati</taxon>
        <taxon>Bacillota</taxon>
        <taxon>Clostridia</taxon>
        <taxon>Halanaerobiales</taxon>
        <taxon>Halanaerobiaceae</taxon>
        <taxon>Iocasia</taxon>
    </lineage>
</organism>
<name>A0A8A7KF42_9FIRM</name>
<dbReference type="PRINTS" id="PR00932">
    <property type="entry name" value="AMINO1PTASE"/>
</dbReference>
<evidence type="ECO:0000313" key="12">
    <source>
        <dbReference type="Proteomes" id="UP000665020"/>
    </source>
</evidence>
<evidence type="ECO:0000256" key="5">
    <source>
        <dbReference type="ARBA" id="ARBA00022723"/>
    </source>
</evidence>
<keyword evidence="6 9" id="KW-0378">Hydrolase</keyword>
<evidence type="ECO:0000256" key="9">
    <source>
        <dbReference type="RuleBase" id="RU004386"/>
    </source>
</evidence>
<dbReference type="EMBL" id="CP046640">
    <property type="protein sequence ID" value="QTL99890.1"/>
    <property type="molecule type" value="Genomic_DNA"/>
</dbReference>
<proteinExistence type="inferred from homology"/>
<dbReference type="GO" id="GO:0006508">
    <property type="term" value="P:proteolysis"/>
    <property type="evidence" value="ECO:0007669"/>
    <property type="project" value="UniProtKB-KW"/>
</dbReference>
<dbReference type="PANTHER" id="PTHR28570:SF2">
    <property type="entry name" value="M18 FAMILY AMINOPEPTIDASE 1-RELATED"/>
    <property type="match status" value="1"/>
</dbReference>
<keyword evidence="3 9" id="KW-0031">Aminopeptidase</keyword>
<evidence type="ECO:0000256" key="7">
    <source>
        <dbReference type="ARBA" id="ARBA00022833"/>
    </source>
</evidence>
<evidence type="ECO:0000256" key="1">
    <source>
        <dbReference type="ARBA" id="ARBA00001947"/>
    </source>
</evidence>
<keyword evidence="4 9" id="KW-0645">Protease</keyword>
<gene>
    <name evidence="11" type="ORF">GM661_02015</name>
</gene>
<evidence type="ECO:0000256" key="10">
    <source>
        <dbReference type="RuleBase" id="RU004387"/>
    </source>
</evidence>
<dbReference type="Gene3D" id="2.30.250.10">
    <property type="entry name" value="Aminopeptidase i, Domain 2"/>
    <property type="match status" value="1"/>
</dbReference>
<dbReference type="EC" id="3.4.11.-" evidence="10"/>
<evidence type="ECO:0000256" key="6">
    <source>
        <dbReference type="ARBA" id="ARBA00022801"/>
    </source>
</evidence>
<reference evidence="11" key="1">
    <citation type="submission" date="2019-12" db="EMBL/GenBank/DDBJ databases">
        <authorList>
            <person name="zhang j."/>
            <person name="sun C.M."/>
        </authorList>
    </citation>
    <scope>NUCLEOTIDE SEQUENCE</scope>
    <source>
        <strain evidence="11">NS-1</strain>
    </source>
</reference>
<dbReference type="AlphaFoldDB" id="A0A8A7KF42"/>
<dbReference type="NCBIfam" id="NF002600">
    <property type="entry name" value="PRK02256.1"/>
    <property type="match status" value="1"/>
</dbReference>
<dbReference type="GO" id="GO:0004177">
    <property type="term" value="F:aminopeptidase activity"/>
    <property type="evidence" value="ECO:0007669"/>
    <property type="project" value="UniProtKB-KW"/>
</dbReference>
<keyword evidence="7 9" id="KW-0862">Zinc</keyword>
<evidence type="ECO:0000256" key="2">
    <source>
        <dbReference type="ARBA" id="ARBA00008290"/>
    </source>
</evidence>
<keyword evidence="8 9" id="KW-0482">Metalloprotease</keyword>
<dbReference type="GO" id="GO:0008270">
    <property type="term" value="F:zinc ion binding"/>
    <property type="evidence" value="ECO:0007669"/>
    <property type="project" value="InterPro"/>
</dbReference>
<evidence type="ECO:0000256" key="3">
    <source>
        <dbReference type="ARBA" id="ARBA00022438"/>
    </source>
</evidence>
<dbReference type="PANTHER" id="PTHR28570">
    <property type="entry name" value="ASPARTYL AMINOPEPTIDASE"/>
    <property type="match status" value="1"/>
</dbReference>
<dbReference type="Proteomes" id="UP000665020">
    <property type="component" value="Chromosome"/>
</dbReference>
<evidence type="ECO:0000256" key="8">
    <source>
        <dbReference type="ARBA" id="ARBA00023049"/>
    </source>
</evidence>
<keyword evidence="12" id="KW-1185">Reference proteome</keyword>
<comment type="similarity">
    <text evidence="2 9">Belongs to the peptidase M18 family.</text>
</comment>
<dbReference type="FunFam" id="2.30.250.10:FF:000006">
    <property type="entry name" value="Probable M18 family aminopeptidase 1"/>
    <property type="match status" value="1"/>
</dbReference>
<keyword evidence="5 9" id="KW-0479">Metal-binding</keyword>
<dbReference type="GO" id="GO:0008237">
    <property type="term" value="F:metallopeptidase activity"/>
    <property type="evidence" value="ECO:0007669"/>
    <property type="project" value="UniProtKB-KW"/>
</dbReference>
<evidence type="ECO:0000256" key="4">
    <source>
        <dbReference type="ARBA" id="ARBA00022670"/>
    </source>
</evidence>
<dbReference type="KEGG" id="ifn:GM661_02015"/>
<comment type="cofactor">
    <cofactor evidence="1 10">
        <name>Zn(2+)</name>
        <dbReference type="ChEBI" id="CHEBI:29105"/>
    </cofactor>
</comment>
<dbReference type="Pfam" id="PF02127">
    <property type="entry name" value="Peptidase_M18"/>
    <property type="match status" value="1"/>
</dbReference>
<dbReference type="Gene3D" id="3.40.630.10">
    <property type="entry name" value="Zn peptidases"/>
    <property type="match status" value="1"/>
</dbReference>
<dbReference type="InterPro" id="IPR023358">
    <property type="entry name" value="Peptidase_M18_dom2"/>
</dbReference>
<accession>A0A8A7KF42</accession>
<dbReference type="InterPro" id="IPR001948">
    <property type="entry name" value="Peptidase_M18"/>
</dbReference>
<dbReference type="SUPFAM" id="SSF53187">
    <property type="entry name" value="Zn-dependent exopeptidases"/>
    <property type="match status" value="1"/>
</dbReference>
<dbReference type="GO" id="GO:0005737">
    <property type="term" value="C:cytoplasm"/>
    <property type="evidence" value="ECO:0007669"/>
    <property type="project" value="UniProtKB-ARBA"/>
</dbReference>
<sequence>MEDVEVEEVFEFNKEYAQFLTENKTEREFVKTAVELLEKEGFNNLKEVKSLNKGDRVYTVNRDKAIIAVVVGENPLSTGLRIVGAHLDSPRIDLKPNPLFEDSELAFFNTHYYGGIKKYQWVTFPLALHGVVVKDDGSKVEVNIGEDDDDPIFYISDLLPHLGKDQLEKKMSEGISGEHLNLLIGSIPVKKDDDKEENSVKDAVLDILFEKYNIIGEDLVSAELQIVPAVKARDVGFDRGLLAAYGHDDRVCSYTALRALIDLERPLNTAMALLVDKEEIGSMGSTGMQSHFFENTIAEMVNLLDEDYSDLTVRRVIENSSALSADVNAAYDPTFADVYEKSNSAFMGKGVVITKYTGARGKAGASEATAEFVAEVRSLFNRAGVLWQIGELGKVDKGGGGTIAQFLANYNMDVLDCGPGLLSMHAPYELVSKVDVYHSYLAYNVFMEK</sequence>
<dbReference type="SUPFAM" id="SSF101821">
    <property type="entry name" value="Aminopeptidase/glucanase lid domain"/>
    <property type="match status" value="1"/>
</dbReference>
<evidence type="ECO:0000313" key="11">
    <source>
        <dbReference type="EMBL" id="QTL99890.1"/>
    </source>
</evidence>